<comment type="caution">
    <text evidence="2">The sequence shown here is derived from an EMBL/GenBank/DDBJ whole genome shotgun (WGS) entry which is preliminary data.</text>
</comment>
<sequence>MASGTRLRVRLTREEVLEQVLQEGSDEEDQIEEEEEEYQGREDDTDILTDIPEPDEDLVQEDENDSDWVSDSQSKLDFDKCENVTKLWLKIHEFVFLSVSSL</sequence>
<dbReference type="Proteomes" id="UP001519460">
    <property type="component" value="Unassembled WGS sequence"/>
</dbReference>
<name>A0ABD0KSY0_9CAEN</name>
<evidence type="ECO:0000313" key="3">
    <source>
        <dbReference type="Proteomes" id="UP001519460"/>
    </source>
</evidence>
<dbReference type="AlphaFoldDB" id="A0ABD0KSY0"/>
<gene>
    <name evidence="2" type="ORF">BaRGS_00018471</name>
</gene>
<evidence type="ECO:0000313" key="2">
    <source>
        <dbReference type="EMBL" id="KAK7490310.1"/>
    </source>
</evidence>
<accession>A0ABD0KSY0</accession>
<evidence type="ECO:0000256" key="1">
    <source>
        <dbReference type="SAM" id="MobiDB-lite"/>
    </source>
</evidence>
<dbReference type="EMBL" id="JACVVK020000128">
    <property type="protein sequence ID" value="KAK7490310.1"/>
    <property type="molecule type" value="Genomic_DNA"/>
</dbReference>
<keyword evidence="3" id="KW-1185">Reference proteome</keyword>
<reference evidence="2 3" key="1">
    <citation type="journal article" date="2023" name="Sci. Data">
        <title>Genome assembly of the Korean intertidal mud-creeper Batillaria attramentaria.</title>
        <authorList>
            <person name="Patra A.K."/>
            <person name="Ho P.T."/>
            <person name="Jun S."/>
            <person name="Lee S.J."/>
            <person name="Kim Y."/>
            <person name="Won Y.J."/>
        </authorList>
    </citation>
    <scope>NUCLEOTIDE SEQUENCE [LARGE SCALE GENOMIC DNA]</scope>
    <source>
        <strain evidence="2">Wonlab-2016</strain>
    </source>
</reference>
<feature type="compositionally biased region" description="Acidic residues" evidence="1">
    <location>
        <begin position="24"/>
        <end position="68"/>
    </location>
</feature>
<feature type="region of interest" description="Disordered" evidence="1">
    <location>
        <begin position="20"/>
        <end position="72"/>
    </location>
</feature>
<proteinExistence type="predicted"/>
<organism evidence="2 3">
    <name type="scientific">Batillaria attramentaria</name>
    <dbReference type="NCBI Taxonomy" id="370345"/>
    <lineage>
        <taxon>Eukaryota</taxon>
        <taxon>Metazoa</taxon>
        <taxon>Spiralia</taxon>
        <taxon>Lophotrochozoa</taxon>
        <taxon>Mollusca</taxon>
        <taxon>Gastropoda</taxon>
        <taxon>Caenogastropoda</taxon>
        <taxon>Sorbeoconcha</taxon>
        <taxon>Cerithioidea</taxon>
        <taxon>Batillariidae</taxon>
        <taxon>Batillaria</taxon>
    </lineage>
</organism>
<protein>
    <submittedName>
        <fullName evidence="2">Uncharacterized protein</fullName>
    </submittedName>
</protein>